<dbReference type="Pfam" id="PF02269">
    <property type="entry name" value="TFIID-18kDa"/>
    <property type="match status" value="1"/>
</dbReference>
<gene>
    <name evidence="11" type="ORF">PUN28_002651</name>
</gene>
<evidence type="ECO:0000256" key="3">
    <source>
        <dbReference type="ARBA" id="ARBA00022835"/>
    </source>
</evidence>
<dbReference type="GO" id="GO:0003723">
    <property type="term" value="F:RNA binding"/>
    <property type="evidence" value="ECO:0007669"/>
    <property type="project" value="InterPro"/>
</dbReference>
<dbReference type="SUPFAM" id="SSF50249">
    <property type="entry name" value="Nucleic acid-binding proteins"/>
    <property type="match status" value="1"/>
</dbReference>
<dbReference type="Gene3D" id="2.40.50.100">
    <property type="match status" value="1"/>
</dbReference>
<sequence>MTEQEELIVCVPGQRLCVADKNNVAGLGTYEQQGYIYSKLAGAIKLVTNDKTRTIEVHGITEQSIVPAPGDIVTAIVTIVNQRFCKCSIKCVGDIVLTRPYRGILRKEDVRALDKDKIEMYKCFRPGDIILARVMPMTEIHTYQLSTAENELGVVIAHSDEEIRQMMYGFGDCSEPLFESAKIIEDVVLQQMKTIIRRACEVADRRASSKKSNIINGEDLLFLLRKDKTKLQRVMKYLEMKELGCSAQKLLANDIPQNAIDSEQVNGTKKKVPFQSFVEQIDNTGELMETSSFVDDIKQCRCIRADIASKSMDEVHYLKFSQARRVSFANKNRHKFCDWICLDGDVTLSKQAQTILSYLAYETVAQIVDLALLVRQDQSKMHGDAIDRQRLNYVTIKPRYHNKNFLMKPLTPSEITEALRRYWSPQLDMTGPFNRWSMRKPHLKLLSC</sequence>
<dbReference type="SUPFAM" id="SSF110324">
    <property type="entry name" value="Ribosomal L27 protein-like"/>
    <property type="match status" value="1"/>
</dbReference>
<evidence type="ECO:0000259" key="9">
    <source>
        <dbReference type="Pfam" id="PF10447"/>
    </source>
</evidence>
<name>A0AAW2GVB1_9HYME</name>
<dbReference type="GO" id="GO:0006396">
    <property type="term" value="P:RNA processing"/>
    <property type="evidence" value="ECO:0007669"/>
    <property type="project" value="InterPro"/>
</dbReference>
<evidence type="ECO:0000256" key="8">
    <source>
        <dbReference type="ARBA" id="ARBA00061274"/>
    </source>
</evidence>
<evidence type="ECO:0000256" key="4">
    <source>
        <dbReference type="ARBA" id="ARBA00023015"/>
    </source>
</evidence>
<evidence type="ECO:0000256" key="6">
    <source>
        <dbReference type="ARBA" id="ARBA00023163"/>
    </source>
</evidence>
<dbReference type="AlphaFoldDB" id="A0AAW2GVB1"/>
<dbReference type="GO" id="GO:0000124">
    <property type="term" value="C:SAGA complex"/>
    <property type="evidence" value="ECO:0007669"/>
    <property type="project" value="UniProtKB-ARBA"/>
</dbReference>
<dbReference type="SUPFAM" id="SSF47113">
    <property type="entry name" value="Histone-fold"/>
    <property type="match status" value="1"/>
</dbReference>
<dbReference type="Pfam" id="PF10447">
    <property type="entry name" value="EXOSC1"/>
    <property type="match status" value="1"/>
</dbReference>
<dbReference type="GO" id="GO:0005737">
    <property type="term" value="C:cytoplasm"/>
    <property type="evidence" value="ECO:0007669"/>
    <property type="project" value="TreeGrafter"/>
</dbReference>
<keyword evidence="2" id="KW-0963">Cytoplasm</keyword>
<keyword evidence="4" id="KW-0805">Transcription regulation</keyword>
<feature type="domain" description="Exosome complex component N-terminal" evidence="10">
    <location>
        <begin position="9"/>
        <end position="45"/>
    </location>
</feature>
<dbReference type="InterPro" id="IPR009072">
    <property type="entry name" value="Histone-fold"/>
</dbReference>
<keyword evidence="3" id="KW-0271">Exosome</keyword>
<dbReference type="GO" id="GO:0006357">
    <property type="term" value="P:regulation of transcription by RNA polymerase II"/>
    <property type="evidence" value="ECO:0007669"/>
    <property type="project" value="UniProtKB-ARBA"/>
</dbReference>
<dbReference type="GO" id="GO:0046982">
    <property type="term" value="F:protein heterodimerization activity"/>
    <property type="evidence" value="ECO:0007669"/>
    <property type="project" value="InterPro"/>
</dbReference>
<dbReference type="GO" id="GO:0006366">
    <property type="term" value="P:transcription by RNA polymerase II"/>
    <property type="evidence" value="ECO:0007669"/>
    <property type="project" value="InterPro"/>
</dbReference>
<dbReference type="GO" id="GO:0005730">
    <property type="term" value="C:nucleolus"/>
    <property type="evidence" value="ECO:0007669"/>
    <property type="project" value="UniProtKB-SubCell"/>
</dbReference>
<dbReference type="InterPro" id="IPR003195">
    <property type="entry name" value="TFIID_TAF13"/>
</dbReference>
<dbReference type="CDD" id="cd07978">
    <property type="entry name" value="HFD_TAF13"/>
    <property type="match status" value="1"/>
</dbReference>
<accession>A0AAW2GVB1</accession>
<dbReference type="InterPro" id="IPR039771">
    <property type="entry name" value="Csl4"/>
</dbReference>
<evidence type="ECO:0000256" key="2">
    <source>
        <dbReference type="ARBA" id="ARBA00022490"/>
    </source>
</evidence>
<evidence type="ECO:0000256" key="7">
    <source>
        <dbReference type="ARBA" id="ARBA00023242"/>
    </source>
</evidence>
<keyword evidence="6" id="KW-0804">Transcription</keyword>
<dbReference type="FunFam" id="1.10.20.10:FF:000023">
    <property type="entry name" value="transcription initiation protein SPT3 homolog"/>
    <property type="match status" value="1"/>
</dbReference>
<dbReference type="Pfam" id="PF14382">
    <property type="entry name" value="ECR1_N"/>
    <property type="match status" value="1"/>
</dbReference>
<dbReference type="InterPro" id="IPR019495">
    <property type="entry name" value="EXOSC1_C"/>
</dbReference>
<keyword evidence="12" id="KW-1185">Reference proteome</keyword>
<dbReference type="Gene3D" id="2.40.50.140">
    <property type="entry name" value="Nucleic acid-binding proteins"/>
    <property type="match status" value="1"/>
</dbReference>
<dbReference type="PANTHER" id="PTHR12686:SF8">
    <property type="entry name" value="EXOSOME COMPLEX COMPONENT CSL4"/>
    <property type="match status" value="1"/>
</dbReference>
<dbReference type="CDD" id="cd05791">
    <property type="entry name" value="S1_CSL4"/>
    <property type="match status" value="1"/>
</dbReference>
<comment type="similarity">
    <text evidence="8">Belongs to the SPT3 family.</text>
</comment>
<proteinExistence type="inferred from homology"/>
<dbReference type="PANTHER" id="PTHR12686">
    <property type="entry name" value="3'-5' EXORIBONUCLEASE CSL4-RELATED"/>
    <property type="match status" value="1"/>
</dbReference>
<dbReference type="InterPro" id="IPR012340">
    <property type="entry name" value="NA-bd_OB-fold"/>
</dbReference>
<comment type="caution">
    <text evidence="11">The sequence shown here is derived from an EMBL/GenBank/DDBJ whole genome shotgun (WGS) entry which is preliminary data.</text>
</comment>
<reference evidence="11 12" key="1">
    <citation type="submission" date="2023-03" db="EMBL/GenBank/DDBJ databases">
        <title>High recombination rates correlate with genetic variation in Cardiocondyla obscurior ants.</title>
        <authorList>
            <person name="Errbii M."/>
        </authorList>
    </citation>
    <scope>NUCLEOTIDE SEQUENCE [LARGE SCALE GENOMIC DNA]</scope>
    <source>
        <strain evidence="11">Alpha-2009</strain>
        <tissue evidence="11">Whole body</tissue>
    </source>
</reference>
<dbReference type="EMBL" id="JADYXP020000002">
    <property type="protein sequence ID" value="KAL0131235.1"/>
    <property type="molecule type" value="Genomic_DNA"/>
</dbReference>
<dbReference type="GO" id="GO:0000176">
    <property type="term" value="C:nuclear exosome (RNase complex)"/>
    <property type="evidence" value="ECO:0007669"/>
    <property type="project" value="TreeGrafter"/>
</dbReference>
<evidence type="ECO:0000256" key="1">
    <source>
        <dbReference type="ARBA" id="ARBA00004604"/>
    </source>
</evidence>
<comment type="subcellular location">
    <subcellularLocation>
        <location evidence="1">Nucleus</location>
        <location evidence="1">Nucleolus</location>
    </subcellularLocation>
</comment>
<evidence type="ECO:0000313" key="12">
    <source>
        <dbReference type="Proteomes" id="UP001430953"/>
    </source>
</evidence>
<keyword evidence="5" id="KW-0010">Activator</keyword>
<protein>
    <submittedName>
        <fullName evidence="11">Uncharacterized protein</fullName>
    </submittedName>
</protein>
<organism evidence="11 12">
    <name type="scientific">Cardiocondyla obscurior</name>
    <dbReference type="NCBI Taxonomy" id="286306"/>
    <lineage>
        <taxon>Eukaryota</taxon>
        <taxon>Metazoa</taxon>
        <taxon>Ecdysozoa</taxon>
        <taxon>Arthropoda</taxon>
        <taxon>Hexapoda</taxon>
        <taxon>Insecta</taxon>
        <taxon>Pterygota</taxon>
        <taxon>Neoptera</taxon>
        <taxon>Endopterygota</taxon>
        <taxon>Hymenoptera</taxon>
        <taxon>Apocrita</taxon>
        <taxon>Aculeata</taxon>
        <taxon>Formicoidea</taxon>
        <taxon>Formicidae</taxon>
        <taxon>Myrmicinae</taxon>
        <taxon>Cardiocondyla</taxon>
    </lineage>
</organism>
<evidence type="ECO:0000259" key="10">
    <source>
        <dbReference type="Pfam" id="PF14382"/>
    </source>
</evidence>
<dbReference type="Proteomes" id="UP001430953">
    <property type="component" value="Unassembled WGS sequence"/>
</dbReference>
<feature type="domain" description="Exosome complex component CSL4 C-terminal" evidence="9">
    <location>
        <begin position="99"/>
        <end position="135"/>
    </location>
</feature>
<dbReference type="InterPro" id="IPR025721">
    <property type="entry name" value="Exosome_cplx_N_dom"/>
</dbReference>
<evidence type="ECO:0000313" key="11">
    <source>
        <dbReference type="EMBL" id="KAL0131235.1"/>
    </source>
</evidence>
<evidence type="ECO:0000256" key="5">
    <source>
        <dbReference type="ARBA" id="ARBA00023159"/>
    </source>
</evidence>
<keyword evidence="7" id="KW-0539">Nucleus</keyword>